<organism evidence="1 2">
    <name type="scientific">Arctium lappa</name>
    <name type="common">Greater burdock</name>
    <name type="synonym">Lappa major</name>
    <dbReference type="NCBI Taxonomy" id="4217"/>
    <lineage>
        <taxon>Eukaryota</taxon>
        <taxon>Viridiplantae</taxon>
        <taxon>Streptophyta</taxon>
        <taxon>Embryophyta</taxon>
        <taxon>Tracheophyta</taxon>
        <taxon>Spermatophyta</taxon>
        <taxon>Magnoliopsida</taxon>
        <taxon>eudicotyledons</taxon>
        <taxon>Gunneridae</taxon>
        <taxon>Pentapetalae</taxon>
        <taxon>asterids</taxon>
        <taxon>campanulids</taxon>
        <taxon>Asterales</taxon>
        <taxon>Asteraceae</taxon>
        <taxon>Carduoideae</taxon>
        <taxon>Cardueae</taxon>
        <taxon>Arctiinae</taxon>
        <taxon>Arctium</taxon>
    </lineage>
</organism>
<evidence type="ECO:0000313" key="2">
    <source>
        <dbReference type="Proteomes" id="UP001055879"/>
    </source>
</evidence>
<gene>
    <name evidence="1" type="ORF">L6452_34078</name>
</gene>
<reference evidence="2" key="1">
    <citation type="journal article" date="2022" name="Mol. Ecol. Resour.">
        <title>The genomes of chicory, endive, great burdock and yacon provide insights into Asteraceae palaeo-polyploidization history and plant inulin production.</title>
        <authorList>
            <person name="Fan W."/>
            <person name="Wang S."/>
            <person name="Wang H."/>
            <person name="Wang A."/>
            <person name="Jiang F."/>
            <person name="Liu H."/>
            <person name="Zhao H."/>
            <person name="Xu D."/>
            <person name="Zhang Y."/>
        </authorList>
    </citation>
    <scope>NUCLEOTIDE SEQUENCE [LARGE SCALE GENOMIC DNA]</scope>
    <source>
        <strain evidence="2">cv. Niubang</strain>
    </source>
</reference>
<name>A0ACB8YID5_ARCLA</name>
<evidence type="ECO:0000313" key="1">
    <source>
        <dbReference type="EMBL" id="KAI3684851.1"/>
    </source>
</evidence>
<protein>
    <submittedName>
        <fullName evidence="1">Uncharacterized protein</fullName>
    </submittedName>
</protein>
<proteinExistence type="predicted"/>
<dbReference type="EMBL" id="CM042058">
    <property type="protein sequence ID" value="KAI3684851.1"/>
    <property type="molecule type" value="Genomic_DNA"/>
</dbReference>
<dbReference type="Proteomes" id="UP001055879">
    <property type="component" value="Linkage Group LG12"/>
</dbReference>
<sequence length="833" mass="92831">MESDDDYESFSFPNDEPAPSPSPKHRRLKRLKKSTVVADQSAPLESVSELIDLPRVDFARLEALESSDIRAFDDSSEPLPSQSSPPSEGFDGDVKGKESRSGFDGSPVDGDPKETKKASEIEESFGDDGKEKELGLFYDDTRVNSDRKVGRRDLEFEEGLNDDEMEEKLGSGCGDTSVRTDRKVTKRVLEFDDEINGSGVDQVGGKEGETIHMKTREDGEKEVDEGAMNEKKGKKKRLKSSGEDPKAKTSFSNKRREEKERRVHLEQLHAESQRLLRETRGAAFKPVPLVQKPISSILEKIRQRKLEMSKKFCQPSNSESVNEYDGCLKEAVTNHSKSVETEVGDLSSESVKEEKVSSVQNGEPGSDDICMDGPDVCGEQKSCDNACSQMALDEEPTPVLRAPVDDTEELFGDCQTSHSKESKDEEACEQTISSQEEEMGPSLLTIKLKLDSVPDDISDEEEYDKENIDPHVHKHAKECSSPKGDPVKAFVDDEAEEEDDSDDDRMRFGDDEEDEDDGDAEELRKMIATGYVERPIDKEARNELHQKWLEEKDAAGTDDLLRRLNVASKLREASLLDEEEGEEDVEPVDDVEEEVERPHVARMNSKKAKEMIAQMFTDKDEDFLSSDDEETEKLLARRCLFNKAEEKGKLVSPVEDEDSKEVFGLIKKLNIGPEARKKAKPTSAFFDTMLTGGNSNSSSKSSFLSRVSNHSVSISSKQGSTAVRSFIFGRDDSNSRSSISISEDTSDTTSREIQTKKVTTTNYYRSSQSQARSSDQLTKLVGESSSSSSSLFEILKRSSSVQSNDEDNVVELSQSVFAAFKIPKKPVKIQGRV</sequence>
<accession>A0ACB8YID5</accession>
<comment type="caution">
    <text evidence="1">The sequence shown here is derived from an EMBL/GenBank/DDBJ whole genome shotgun (WGS) entry which is preliminary data.</text>
</comment>
<reference evidence="1 2" key="2">
    <citation type="journal article" date="2022" name="Mol. Ecol. Resour.">
        <title>The genomes of chicory, endive, great burdock and yacon provide insights into Asteraceae paleo-polyploidization history and plant inulin production.</title>
        <authorList>
            <person name="Fan W."/>
            <person name="Wang S."/>
            <person name="Wang H."/>
            <person name="Wang A."/>
            <person name="Jiang F."/>
            <person name="Liu H."/>
            <person name="Zhao H."/>
            <person name="Xu D."/>
            <person name="Zhang Y."/>
        </authorList>
    </citation>
    <scope>NUCLEOTIDE SEQUENCE [LARGE SCALE GENOMIC DNA]</scope>
    <source>
        <strain evidence="2">cv. Niubang</strain>
    </source>
</reference>
<keyword evidence="2" id="KW-1185">Reference proteome</keyword>